<dbReference type="InterPro" id="IPR036873">
    <property type="entry name" value="Rhodanese-like_dom_sf"/>
</dbReference>
<reference evidence="8 9" key="1">
    <citation type="submission" date="2021-01" db="EMBL/GenBank/DDBJ databases">
        <title>Whole genome shotgun sequence of Actinoplanes palleronii NBRC 14916.</title>
        <authorList>
            <person name="Komaki H."/>
            <person name="Tamura T."/>
        </authorList>
    </citation>
    <scope>NUCLEOTIDE SEQUENCE [LARGE SCALE GENOMIC DNA]</scope>
    <source>
        <strain evidence="8 9">NBRC 14916</strain>
    </source>
</reference>
<organism evidence="8 9">
    <name type="scientific">Actinoplanes palleronii</name>
    <dbReference type="NCBI Taxonomy" id="113570"/>
    <lineage>
        <taxon>Bacteria</taxon>
        <taxon>Bacillati</taxon>
        <taxon>Actinomycetota</taxon>
        <taxon>Actinomycetes</taxon>
        <taxon>Micromonosporales</taxon>
        <taxon>Micromonosporaceae</taxon>
        <taxon>Actinoplanes</taxon>
    </lineage>
</organism>
<dbReference type="SUPFAM" id="SSF52821">
    <property type="entry name" value="Rhodanese/Cell cycle control phosphatase"/>
    <property type="match status" value="1"/>
</dbReference>
<feature type="domain" description="Rhodanese" evidence="7">
    <location>
        <begin position="467"/>
        <end position="553"/>
    </location>
</feature>
<dbReference type="PROSITE" id="PS50206">
    <property type="entry name" value="RHODANESE_3"/>
    <property type="match status" value="1"/>
</dbReference>
<comment type="similarity">
    <text evidence="2">Belongs to the class-III pyridine nucleotide-disulfide oxidoreductase family.</text>
</comment>
<keyword evidence="9" id="KW-1185">Reference proteome</keyword>
<dbReference type="Gene3D" id="3.50.50.60">
    <property type="entry name" value="FAD/NAD(P)-binding domain"/>
    <property type="match status" value="2"/>
</dbReference>
<evidence type="ECO:0000259" key="7">
    <source>
        <dbReference type="PROSITE" id="PS50206"/>
    </source>
</evidence>
<dbReference type="PANTHER" id="PTHR43429">
    <property type="entry name" value="PYRIDINE NUCLEOTIDE-DISULFIDE OXIDOREDUCTASE DOMAIN-CONTAINING"/>
    <property type="match status" value="1"/>
</dbReference>
<dbReference type="SUPFAM" id="SSF55424">
    <property type="entry name" value="FAD/NAD-linked reductases, dimerisation (C-terminal) domain"/>
    <property type="match status" value="1"/>
</dbReference>
<evidence type="ECO:0000256" key="4">
    <source>
        <dbReference type="ARBA" id="ARBA00022827"/>
    </source>
</evidence>
<keyword evidence="4" id="KW-0274">FAD</keyword>
<protein>
    <submittedName>
        <fullName evidence="8">NADH dehydrogenase</fullName>
    </submittedName>
</protein>
<evidence type="ECO:0000256" key="5">
    <source>
        <dbReference type="ARBA" id="ARBA00023002"/>
    </source>
</evidence>
<evidence type="ECO:0000256" key="3">
    <source>
        <dbReference type="ARBA" id="ARBA00022630"/>
    </source>
</evidence>
<dbReference type="Gene3D" id="3.40.250.10">
    <property type="entry name" value="Rhodanese-like domain"/>
    <property type="match status" value="1"/>
</dbReference>
<dbReference type="InterPro" id="IPR004099">
    <property type="entry name" value="Pyr_nucl-diS_OxRdtase_dimer"/>
</dbReference>
<comment type="caution">
    <text evidence="8">The sequence shown here is derived from an EMBL/GenBank/DDBJ whole genome shotgun (WGS) entry which is preliminary data.</text>
</comment>
<evidence type="ECO:0000256" key="1">
    <source>
        <dbReference type="ARBA" id="ARBA00001974"/>
    </source>
</evidence>
<dbReference type="Pfam" id="PF00581">
    <property type="entry name" value="Rhodanese"/>
    <property type="match status" value="1"/>
</dbReference>
<dbReference type="Pfam" id="PF07992">
    <property type="entry name" value="Pyr_redox_2"/>
    <property type="match status" value="1"/>
</dbReference>
<dbReference type="InterPro" id="IPR001763">
    <property type="entry name" value="Rhodanese-like_dom"/>
</dbReference>
<dbReference type="EMBL" id="BOMS01000185">
    <property type="protein sequence ID" value="GIE73682.1"/>
    <property type="molecule type" value="Genomic_DNA"/>
</dbReference>
<gene>
    <name evidence="8" type="ORF">Apa02nite_097900</name>
</gene>
<dbReference type="InterPro" id="IPR036188">
    <property type="entry name" value="FAD/NAD-bd_sf"/>
</dbReference>
<keyword evidence="3" id="KW-0285">Flavoprotein</keyword>
<sequence length="556" mass="59005">MAAGKRVSQMRTIIVGAVAGGMSAATRLRRLDPTADIVVFERGNHVSYANCGLPYHVGGVITDREALLLQTPASLRARFDLDVRVRTEVVAIDRARQVVRVREVDGGREHEEGYDRLVLSPGAAPIVPDLPGIERAFTLRTVTDADRLTTVLADRQPRTAVVVGGGFIGLESAENLRRRGLAVSLVELDTQVLAPLDPEMVSPVHAELRRHGVALHLGAALTKVLPDAVELAGGQILSADLVLLAIGVRPETTLALAAGLTIGPRGGITVDASMRTNDPHIYAIGDAVEKTDRIGAEPALIPLANTANRQGRLAADAITGKTVTLSRRLGTAIVQIFDLTVAVTGWNEKRLRAAGRTYQAIHTHPASHAGYYPGAQPMSLKLLFDPHDRRILGAQAVGGEGVDKRIDVLATAIHAGLTADELADLELAYAPAFGSAKDPINMLGYIADNLLTDGQRTLQWHELSGALAAGAALVDVRTPAEHAAGHIPGSINLPLDDLRHRLDELPTGDLIVYCQVGQRGHTATALLTGLNRRATNLDGGYRTWHAGQGSDDSAAL</sequence>
<dbReference type="Pfam" id="PF02852">
    <property type="entry name" value="Pyr_redox_dim"/>
    <property type="match status" value="1"/>
</dbReference>
<evidence type="ECO:0000313" key="9">
    <source>
        <dbReference type="Proteomes" id="UP000624709"/>
    </source>
</evidence>
<dbReference type="PRINTS" id="PR00411">
    <property type="entry name" value="PNDRDTASEI"/>
</dbReference>
<evidence type="ECO:0000256" key="2">
    <source>
        <dbReference type="ARBA" id="ARBA00009130"/>
    </source>
</evidence>
<evidence type="ECO:0000313" key="8">
    <source>
        <dbReference type="EMBL" id="GIE73682.1"/>
    </source>
</evidence>
<evidence type="ECO:0000256" key="6">
    <source>
        <dbReference type="ARBA" id="ARBA00023284"/>
    </source>
</evidence>
<dbReference type="SMART" id="SM00450">
    <property type="entry name" value="RHOD"/>
    <property type="match status" value="1"/>
</dbReference>
<dbReference type="SUPFAM" id="SSF51905">
    <property type="entry name" value="FAD/NAD(P)-binding domain"/>
    <property type="match status" value="1"/>
</dbReference>
<dbReference type="InterPro" id="IPR023753">
    <property type="entry name" value="FAD/NAD-binding_dom"/>
</dbReference>
<dbReference type="InterPro" id="IPR050260">
    <property type="entry name" value="FAD-bd_OxRdtase"/>
</dbReference>
<dbReference type="PANTHER" id="PTHR43429:SF1">
    <property type="entry name" value="NAD(P)H SULFUR OXIDOREDUCTASE (COA-DEPENDENT)"/>
    <property type="match status" value="1"/>
</dbReference>
<dbReference type="PRINTS" id="PR00368">
    <property type="entry name" value="FADPNR"/>
</dbReference>
<dbReference type="InterPro" id="IPR016156">
    <property type="entry name" value="FAD/NAD-linked_Rdtase_dimer_sf"/>
</dbReference>
<accession>A0ABQ4BSP7</accession>
<name>A0ABQ4BSP7_9ACTN</name>
<dbReference type="Proteomes" id="UP000624709">
    <property type="component" value="Unassembled WGS sequence"/>
</dbReference>
<keyword evidence="6" id="KW-0676">Redox-active center</keyword>
<keyword evidence="5" id="KW-0560">Oxidoreductase</keyword>
<comment type="cofactor">
    <cofactor evidence="1">
        <name>FAD</name>
        <dbReference type="ChEBI" id="CHEBI:57692"/>
    </cofactor>
</comment>
<proteinExistence type="inferred from homology"/>